<comment type="subunit">
    <text evidence="4 11">Heterodimer with ALG13 to form a functional enzyme.</text>
</comment>
<dbReference type="AlphaFoldDB" id="A0A4P6XT24"/>
<evidence type="ECO:0000256" key="8">
    <source>
        <dbReference type="ARBA" id="ARBA00022989"/>
    </source>
</evidence>
<evidence type="ECO:0000256" key="10">
    <source>
        <dbReference type="ARBA" id="ARBA00032062"/>
    </source>
</evidence>
<gene>
    <name evidence="12" type="primary">MPUL0D00730</name>
    <name evidence="11" type="synonym">ALG14</name>
    <name evidence="12" type="ORF">METSCH_D00730</name>
</gene>
<dbReference type="STRING" id="2163413.A0A4P6XT24"/>
<comment type="similarity">
    <text evidence="3 11">Belongs to the ALG14 family.</text>
</comment>
<evidence type="ECO:0000313" key="13">
    <source>
        <dbReference type="Proteomes" id="UP000292447"/>
    </source>
</evidence>
<evidence type="ECO:0000256" key="6">
    <source>
        <dbReference type="ARBA" id="ARBA00022692"/>
    </source>
</evidence>
<evidence type="ECO:0000313" key="12">
    <source>
        <dbReference type="EMBL" id="QBM89014.1"/>
    </source>
</evidence>
<dbReference type="GO" id="GO:0031965">
    <property type="term" value="C:nuclear membrane"/>
    <property type="evidence" value="ECO:0007669"/>
    <property type="project" value="UniProtKB-SubCell"/>
</dbReference>
<keyword evidence="6 11" id="KW-0812">Transmembrane</keyword>
<evidence type="ECO:0000256" key="3">
    <source>
        <dbReference type="ARBA" id="ARBA00009731"/>
    </source>
</evidence>
<keyword evidence="7 11" id="KW-0256">Endoplasmic reticulum</keyword>
<keyword evidence="12" id="KW-0808">Transferase</keyword>
<evidence type="ECO:0000256" key="11">
    <source>
        <dbReference type="RuleBase" id="RU362127"/>
    </source>
</evidence>
<dbReference type="Pfam" id="PF08660">
    <property type="entry name" value="Alg14"/>
    <property type="match status" value="1"/>
</dbReference>
<comment type="function">
    <text evidence="11">Involved in protein N-glycosylation. Essential for the second step of the dolichol-linked oligosaccharide pathway. Anchors the catalytic subunit ALG13 to the ER.</text>
</comment>
<name>A0A4P6XT24_9ASCO</name>
<accession>A0A4P6XT24</accession>
<organism evidence="12 13">
    <name type="scientific">Metschnikowia aff. pulcherrima</name>
    <dbReference type="NCBI Taxonomy" id="2163413"/>
    <lineage>
        <taxon>Eukaryota</taxon>
        <taxon>Fungi</taxon>
        <taxon>Dikarya</taxon>
        <taxon>Ascomycota</taxon>
        <taxon>Saccharomycotina</taxon>
        <taxon>Pichiomycetes</taxon>
        <taxon>Metschnikowiaceae</taxon>
        <taxon>Metschnikowia</taxon>
    </lineage>
</organism>
<dbReference type="Proteomes" id="UP000292447">
    <property type="component" value="Chromosome IV"/>
</dbReference>
<reference evidence="13" key="1">
    <citation type="submission" date="2019-03" db="EMBL/GenBank/DDBJ databases">
        <title>Snf2 controls pulcherriminic acid biosynthesis and connects pigmentation and antifungal activity of the yeast Metschnikowia pulcherrima.</title>
        <authorList>
            <person name="Gore-Lloyd D."/>
            <person name="Sumann I."/>
            <person name="Brachmann A.O."/>
            <person name="Schneeberger K."/>
            <person name="Ortiz-Merino R.A."/>
            <person name="Moreno-Beltran M."/>
            <person name="Schlaefli M."/>
            <person name="Kirner P."/>
            <person name="Santos Kron A."/>
            <person name="Wolfe K.H."/>
            <person name="Piel J."/>
            <person name="Ahrens C.H."/>
            <person name="Henk D."/>
            <person name="Freimoser F.M."/>
        </authorList>
    </citation>
    <scope>NUCLEOTIDE SEQUENCE [LARGE SCALE GENOMIC DNA]</scope>
    <source>
        <strain evidence="13">APC 1.2</strain>
    </source>
</reference>
<dbReference type="PANTHER" id="PTHR12154:SF4">
    <property type="entry name" value="UDP-N-ACETYLGLUCOSAMINE TRANSFERASE SUBUNIT ALG14 HOMOLOG"/>
    <property type="match status" value="1"/>
</dbReference>
<dbReference type="EMBL" id="CP034459">
    <property type="protein sequence ID" value="QBM89014.1"/>
    <property type="molecule type" value="Genomic_DNA"/>
</dbReference>
<evidence type="ECO:0000256" key="9">
    <source>
        <dbReference type="ARBA" id="ARBA00023136"/>
    </source>
</evidence>
<keyword evidence="9 11" id="KW-0472">Membrane</keyword>
<dbReference type="GO" id="GO:0043541">
    <property type="term" value="C:UDP-N-acetylglucosamine transferase complex"/>
    <property type="evidence" value="ECO:0007669"/>
    <property type="project" value="TreeGrafter"/>
</dbReference>
<protein>
    <recommendedName>
        <fullName evidence="5 11">UDP-N-acetylglucosamine transferase subunit ALG14</fullName>
    </recommendedName>
    <alternativeName>
        <fullName evidence="10 11">Asparagine-linked glycosylation protein 14</fullName>
    </alternativeName>
</protein>
<dbReference type="Gene3D" id="3.40.50.2000">
    <property type="entry name" value="Glycogen Phosphorylase B"/>
    <property type="match status" value="1"/>
</dbReference>
<evidence type="ECO:0000256" key="1">
    <source>
        <dbReference type="ARBA" id="ARBA00004389"/>
    </source>
</evidence>
<comment type="subcellular location">
    <subcellularLocation>
        <location evidence="1 11">Endoplasmic reticulum membrane</location>
        <topology evidence="1 11">Single-pass membrane protein</topology>
    </subcellularLocation>
    <subcellularLocation>
        <location evidence="2">Nucleus membrane</location>
        <topology evidence="2">Single-pass membrane protein</topology>
    </subcellularLocation>
</comment>
<evidence type="ECO:0000256" key="7">
    <source>
        <dbReference type="ARBA" id="ARBA00022824"/>
    </source>
</evidence>
<feature type="transmembrane region" description="Helical" evidence="11">
    <location>
        <begin position="7"/>
        <end position="32"/>
    </location>
</feature>
<evidence type="ECO:0000256" key="4">
    <source>
        <dbReference type="ARBA" id="ARBA00011335"/>
    </source>
</evidence>
<dbReference type="InterPro" id="IPR013969">
    <property type="entry name" value="Oligosacch_biosynth_Alg14"/>
</dbReference>
<proteinExistence type="inferred from homology"/>
<sequence>MVTENTLCVGILCVVIPLAFLALRVVFVLPALRVNQDTRQSDSTKGFVLIRPGAQLMILLGSGGHTGEMLRLLNKSNIGACSRTWLASSGDTASLLKARDFEESTMTNLSSQIHYAELYRARKVGELVVLSIFSTTKSIYSTAQKLRELPLPDVLLVNGPGTSVPVAYLLFMLKLIGVCKTRVVYIESLARVHNLSLSGRLILPIADRFIVQWIPLATKYRRAEYYGILV</sequence>
<dbReference type="GO" id="GO:0006488">
    <property type="term" value="P:dolichol-linked oligosaccharide biosynthetic process"/>
    <property type="evidence" value="ECO:0007669"/>
    <property type="project" value="InterPro"/>
</dbReference>
<keyword evidence="13" id="KW-1185">Reference proteome</keyword>
<dbReference type="GO" id="GO:0004577">
    <property type="term" value="F:N-acetylglucosaminyldiphosphodolichol N-acetylglucosaminyltransferase activity"/>
    <property type="evidence" value="ECO:0007669"/>
    <property type="project" value="TreeGrafter"/>
</dbReference>
<evidence type="ECO:0000256" key="2">
    <source>
        <dbReference type="ARBA" id="ARBA00004590"/>
    </source>
</evidence>
<dbReference type="PANTHER" id="PTHR12154">
    <property type="entry name" value="GLYCOSYL TRANSFERASE-RELATED"/>
    <property type="match status" value="1"/>
</dbReference>
<keyword evidence="12" id="KW-0328">Glycosyltransferase</keyword>
<evidence type="ECO:0000256" key="5">
    <source>
        <dbReference type="ARBA" id="ARBA00017467"/>
    </source>
</evidence>
<keyword evidence="8 11" id="KW-1133">Transmembrane helix</keyword>